<gene>
    <name evidence="2" type="ORF">P171DRAFT_426233</name>
</gene>
<dbReference type="AlphaFoldDB" id="A0A9P4UH36"/>
<dbReference type="EMBL" id="MU001492">
    <property type="protein sequence ID" value="KAF2451774.1"/>
    <property type="molecule type" value="Genomic_DNA"/>
</dbReference>
<sequence length="234" mass="26381">MDDDWQAAAFGSRHMHNRVQNKSSRGNRPFDVYKTFGSYVCKCAAWKTRDDNNDDEKDITLELYRLSSNGEGVLGEICFPRALDAAVVLSGSRASLSRTVQRMEVDSDEEDEEDEDIEEGEEKDEHGSDEGATSDAEEPMVDPDFEEEPERFRNFEKNSFRQPKFWIRWNGVTEGSEVVTSDMGYVVFSGTDCRKFKGTITCGPLGWKDVAISGRKISGRGFSDVPISWNGQTL</sequence>
<accession>A0A9P4UH36</accession>
<comment type="caution">
    <text evidence="2">The sequence shown here is derived from an EMBL/GenBank/DDBJ whole genome shotgun (WGS) entry which is preliminary data.</text>
</comment>
<name>A0A9P4UH36_9PLEO</name>
<dbReference type="Proteomes" id="UP000799764">
    <property type="component" value="Unassembled WGS sequence"/>
</dbReference>
<feature type="region of interest" description="Disordered" evidence="1">
    <location>
        <begin position="99"/>
        <end position="148"/>
    </location>
</feature>
<feature type="compositionally biased region" description="Acidic residues" evidence="1">
    <location>
        <begin position="106"/>
        <end position="122"/>
    </location>
</feature>
<reference evidence="2" key="1">
    <citation type="journal article" date="2020" name="Stud. Mycol.">
        <title>101 Dothideomycetes genomes: a test case for predicting lifestyles and emergence of pathogens.</title>
        <authorList>
            <person name="Haridas S."/>
            <person name="Albert R."/>
            <person name="Binder M."/>
            <person name="Bloem J."/>
            <person name="Labutti K."/>
            <person name="Salamov A."/>
            <person name="Andreopoulos B."/>
            <person name="Baker S."/>
            <person name="Barry K."/>
            <person name="Bills G."/>
            <person name="Bluhm B."/>
            <person name="Cannon C."/>
            <person name="Castanera R."/>
            <person name="Culley D."/>
            <person name="Daum C."/>
            <person name="Ezra D."/>
            <person name="Gonzalez J."/>
            <person name="Henrissat B."/>
            <person name="Kuo A."/>
            <person name="Liang C."/>
            <person name="Lipzen A."/>
            <person name="Lutzoni F."/>
            <person name="Magnuson J."/>
            <person name="Mondo S."/>
            <person name="Nolan M."/>
            <person name="Ohm R."/>
            <person name="Pangilinan J."/>
            <person name="Park H.-J."/>
            <person name="Ramirez L."/>
            <person name="Alfaro M."/>
            <person name="Sun H."/>
            <person name="Tritt A."/>
            <person name="Yoshinaga Y."/>
            <person name="Zwiers L.-H."/>
            <person name="Turgeon B."/>
            <person name="Goodwin S."/>
            <person name="Spatafora J."/>
            <person name="Crous P."/>
            <person name="Grigoriev I."/>
        </authorList>
    </citation>
    <scope>NUCLEOTIDE SEQUENCE</scope>
    <source>
        <strain evidence="2">CBS 690.94</strain>
    </source>
</reference>
<proteinExistence type="predicted"/>
<protein>
    <submittedName>
        <fullName evidence="2">Uncharacterized protein</fullName>
    </submittedName>
</protein>
<evidence type="ECO:0000313" key="2">
    <source>
        <dbReference type="EMBL" id="KAF2451774.1"/>
    </source>
</evidence>
<evidence type="ECO:0000256" key="1">
    <source>
        <dbReference type="SAM" id="MobiDB-lite"/>
    </source>
</evidence>
<feature type="compositionally biased region" description="Acidic residues" evidence="1">
    <location>
        <begin position="135"/>
        <end position="148"/>
    </location>
</feature>
<keyword evidence="3" id="KW-1185">Reference proteome</keyword>
<organism evidence="2 3">
    <name type="scientific">Karstenula rhodostoma CBS 690.94</name>
    <dbReference type="NCBI Taxonomy" id="1392251"/>
    <lineage>
        <taxon>Eukaryota</taxon>
        <taxon>Fungi</taxon>
        <taxon>Dikarya</taxon>
        <taxon>Ascomycota</taxon>
        <taxon>Pezizomycotina</taxon>
        <taxon>Dothideomycetes</taxon>
        <taxon>Pleosporomycetidae</taxon>
        <taxon>Pleosporales</taxon>
        <taxon>Massarineae</taxon>
        <taxon>Didymosphaeriaceae</taxon>
        <taxon>Karstenula</taxon>
    </lineage>
</organism>
<evidence type="ECO:0000313" key="3">
    <source>
        <dbReference type="Proteomes" id="UP000799764"/>
    </source>
</evidence>
<dbReference type="OrthoDB" id="5220117at2759"/>